<dbReference type="OrthoDB" id="9811006at2"/>
<gene>
    <name evidence="3" type="ORF">ROTO_31960</name>
</gene>
<reference evidence="4" key="1">
    <citation type="submission" date="2015-07" db="EMBL/GenBank/DDBJ databases">
        <title>Draft Genome Sequence of Roseovarius tolerans EL-164, a producer of N-Acylated Alanine Methyl Esters (NAMEs).</title>
        <authorList>
            <person name="Voget S."/>
            <person name="Bruns H."/>
            <person name="Wagner-Doebler I."/>
            <person name="Schulz S."/>
            <person name="Daniel R."/>
        </authorList>
    </citation>
    <scope>NUCLEOTIDE SEQUENCE [LARGE SCALE GENOMIC DNA]</scope>
    <source>
        <strain evidence="4">EL-164</strain>
    </source>
</reference>
<keyword evidence="4" id="KW-1185">Reference proteome</keyword>
<dbReference type="Gene3D" id="2.40.128.110">
    <property type="entry name" value="Lipid/polyisoprenoid-binding, YceI-like"/>
    <property type="match status" value="1"/>
</dbReference>
<evidence type="ECO:0000313" key="3">
    <source>
        <dbReference type="EMBL" id="KNX40260.1"/>
    </source>
</evidence>
<evidence type="ECO:0000313" key="4">
    <source>
        <dbReference type="Proteomes" id="UP000037046"/>
    </source>
</evidence>
<name>A0A0L6CRG8_9RHOB</name>
<evidence type="ECO:0000259" key="2">
    <source>
        <dbReference type="SMART" id="SM00867"/>
    </source>
</evidence>
<dbReference type="PANTHER" id="PTHR34406:SF1">
    <property type="entry name" value="PROTEIN YCEI"/>
    <property type="match status" value="1"/>
</dbReference>
<dbReference type="PANTHER" id="PTHR34406">
    <property type="entry name" value="PROTEIN YCEI"/>
    <property type="match status" value="1"/>
</dbReference>
<proteinExistence type="predicted"/>
<accession>A0A0L6CRG8</accession>
<dbReference type="AlphaFoldDB" id="A0A0L6CRG8"/>
<dbReference type="Proteomes" id="UP000037046">
    <property type="component" value="Unassembled WGS sequence"/>
</dbReference>
<dbReference type="Pfam" id="PF04264">
    <property type="entry name" value="YceI"/>
    <property type="match status" value="1"/>
</dbReference>
<evidence type="ECO:0000256" key="1">
    <source>
        <dbReference type="SAM" id="SignalP"/>
    </source>
</evidence>
<dbReference type="SMART" id="SM00867">
    <property type="entry name" value="YceI"/>
    <property type="match status" value="1"/>
</dbReference>
<sequence length="196" mass="21263">MTRQTLTAACTVAALSLPQMAKAEPANWQIDREHAVVAFTIMHAGYAKVLGRFSEIEGQFTYDPETQELGEVRATIGAQSVDTDHEKRDNHVRSPDFLDAEANPQITFVGTGSTPETETTGTVTGELTIRGVTKPVTLDVTLNKRADYPCCHGKETLGISASAEILRSDFGSTYALPDFVGDAVNIILEFEAIRSE</sequence>
<dbReference type="RefSeq" id="WP_050664041.1">
    <property type="nucleotide sequence ID" value="NZ_CP118494.1"/>
</dbReference>
<dbReference type="InterPro" id="IPR036761">
    <property type="entry name" value="TTHA0802/YceI-like_sf"/>
</dbReference>
<feature type="domain" description="Lipid/polyisoprenoid-binding YceI-like" evidence="2">
    <location>
        <begin position="27"/>
        <end position="193"/>
    </location>
</feature>
<feature type="signal peptide" evidence="1">
    <location>
        <begin position="1"/>
        <end position="23"/>
    </location>
</feature>
<dbReference type="STRING" id="74031.SAMN04488077_10722"/>
<protein>
    <recommendedName>
        <fullName evidence="2">Lipid/polyisoprenoid-binding YceI-like domain-containing protein</fullName>
    </recommendedName>
</protein>
<dbReference type="InterPro" id="IPR007372">
    <property type="entry name" value="Lipid/polyisoprenoid-bd_YceI"/>
</dbReference>
<comment type="caution">
    <text evidence="3">The sequence shown here is derived from an EMBL/GenBank/DDBJ whole genome shotgun (WGS) entry which is preliminary data.</text>
</comment>
<feature type="chain" id="PRO_5005563042" description="Lipid/polyisoprenoid-binding YceI-like domain-containing protein" evidence="1">
    <location>
        <begin position="24"/>
        <end position="196"/>
    </location>
</feature>
<dbReference type="PATRIC" id="fig|74031.6.peg.3265"/>
<dbReference type="EMBL" id="LGVV01000060">
    <property type="protein sequence ID" value="KNX40260.1"/>
    <property type="molecule type" value="Genomic_DNA"/>
</dbReference>
<keyword evidence="1" id="KW-0732">Signal</keyword>
<dbReference type="SUPFAM" id="SSF101874">
    <property type="entry name" value="YceI-like"/>
    <property type="match status" value="1"/>
</dbReference>
<organism evidence="3 4">
    <name type="scientific">Roseovarius tolerans</name>
    <dbReference type="NCBI Taxonomy" id="74031"/>
    <lineage>
        <taxon>Bacteria</taxon>
        <taxon>Pseudomonadati</taxon>
        <taxon>Pseudomonadota</taxon>
        <taxon>Alphaproteobacteria</taxon>
        <taxon>Rhodobacterales</taxon>
        <taxon>Roseobacteraceae</taxon>
        <taxon>Roseovarius</taxon>
    </lineage>
</organism>